<gene>
    <name evidence="1" type="ORF">CZ809_03115</name>
</gene>
<dbReference type="AlphaFoldDB" id="A0A1T5I3C4"/>
<reference evidence="1 2" key="1">
    <citation type="submission" date="2017-02" db="EMBL/GenBank/DDBJ databases">
        <authorList>
            <person name="Peterson S.W."/>
        </authorList>
    </citation>
    <scope>NUCLEOTIDE SEQUENCE [LARGE SCALE GENOMIC DNA]</scope>
    <source>
        <strain evidence="2">type strain: NCCB 100098</strain>
    </source>
</reference>
<accession>A0A1T5I3C4</accession>
<evidence type="ECO:0000313" key="1">
    <source>
        <dbReference type="EMBL" id="SKC33522.1"/>
    </source>
</evidence>
<dbReference type="Proteomes" id="UP000189966">
    <property type="component" value="Unassembled WGS sequence"/>
</dbReference>
<dbReference type="EMBL" id="FUZI01000006">
    <property type="protein sequence ID" value="SKC33522.1"/>
    <property type="molecule type" value="Genomic_DNA"/>
</dbReference>
<organism evidence="1 2">
    <name type="scientific">Photobacterium piscicola</name>
    <dbReference type="NCBI Taxonomy" id="1378299"/>
    <lineage>
        <taxon>Bacteria</taxon>
        <taxon>Pseudomonadati</taxon>
        <taxon>Pseudomonadota</taxon>
        <taxon>Gammaproteobacteria</taxon>
        <taxon>Vibrionales</taxon>
        <taxon>Vibrionaceae</taxon>
        <taxon>Photobacterium</taxon>
    </lineage>
</organism>
<sequence length="58" mass="6834">MWDMSHLAVCKVISVQSYPESGFYCVKLGDIDECLFTDHVYYEKITINRYLYLRSSSD</sequence>
<proteinExistence type="predicted"/>
<protein>
    <submittedName>
        <fullName evidence="1">Uncharacterized protein</fullName>
    </submittedName>
</protein>
<evidence type="ECO:0000313" key="2">
    <source>
        <dbReference type="Proteomes" id="UP000189966"/>
    </source>
</evidence>
<name>A0A1T5I3C4_9GAMM</name>